<proteinExistence type="predicted"/>
<dbReference type="GeneID" id="18819628"/>
<evidence type="ECO:0000313" key="1">
    <source>
        <dbReference type="EMBL" id="EGO23574.1"/>
    </source>
</evidence>
<protein>
    <submittedName>
        <fullName evidence="1">Uncharacterized protein</fullName>
    </submittedName>
</protein>
<name>F8NYA2_SERL9</name>
<dbReference type="RefSeq" id="XP_007319336.1">
    <property type="nucleotide sequence ID" value="XM_007319274.1"/>
</dbReference>
<accession>F8NYA2</accession>
<organism>
    <name type="scientific">Serpula lacrymans var. lacrymans (strain S7.9)</name>
    <name type="common">Dry rot fungus</name>
    <dbReference type="NCBI Taxonomy" id="578457"/>
    <lineage>
        <taxon>Eukaryota</taxon>
        <taxon>Fungi</taxon>
        <taxon>Dikarya</taxon>
        <taxon>Basidiomycota</taxon>
        <taxon>Agaricomycotina</taxon>
        <taxon>Agaricomycetes</taxon>
        <taxon>Agaricomycetidae</taxon>
        <taxon>Boletales</taxon>
        <taxon>Coniophorineae</taxon>
        <taxon>Serpulaceae</taxon>
        <taxon>Serpula</taxon>
    </lineage>
</organism>
<sequence>MGVETTVQPHNEILPLVRPKDLARPSDRLGVVCAPQLQMTISRTDTFSPAESKVSPI</sequence>
<gene>
    <name evidence="1" type="ORF">SERLADRAFT_469621</name>
</gene>
<dbReference type="Proteomes" id="UP000008064">
    <property type="component" value="Unassembled WGS sequence"/>
</dbReference>
<dbReference type="HOGENOM" id="CLU_2997893_0_0_1"/>
<dbReference type="AlphaFoldDB" id="F8NYA2"/>
<dbReference type="EMBL" id="GL945435">
    <property type="protein sequence ID" value="EGO23574.1"/>
    <property type="molecule type" value="Genomic_DNA"/>
</dbReference>
<reference evidence="1" key="1">
    <citation type="submission" date="2011-04" db="EMBL/GenBank/DDBJ databases">
        <title>Evolution of plant cell wall degrading machinery underlies the functional diversity of forest fungi.</title>
        <authorList>
            <consortium name="US DOE Joint Genome Institute (JGI-PGF)"/>
            <person name="Eastwood D.C."/>
            <person name="Floudas D."/>
            <person name="Binder M."/>
            <person name="Majcherczyk A."/>
            <person name="Schneider P."/>
            <person name="Aerts A."/>
            <person name="Asiegbu F.O."/>
            <person name="Baker S.E."/>
            <person name="Barry K."/>
            <person name="Bendiksby M."/>
            <person name="Blumentritt M."/>
            <person name="Coutinho P.M."/>
            <person name="Cullen D."/>
            <person name="Cullen D."/>
            <person name="Gathman A."/>
            <person name="Goodell B."/>
            <person name="Henrissat B."/>
            <person name="Ihrmark K."/>
            <person name="Kauserud H."/>
            <person name="Kohler A."/>
            <person name="LaButti K."/>
            <person name="Lapidus A."/>
            <person name="Lavin J.L."/>
            <person name="Lee Y.-H."/>
            <person name="Lindquist E."/>
            <person name="Lilly W."/>
            <person name="Lucas S."/>
            <person name="Morin E."/>
            <person name="Murat C."/>
            <person name="Oguiza J.A."/>
            <person name="Park J."/>
            <person name="Pisabarro A.G."/>
            <person name="Riley R."/>
            <person name="Rosling A."/>
            <person name="Salamov A."/>
            <person name="Schmidt O."/>
            <person name="Schmutz J."/>
            <person name="Skrede I."/>
            <person name="Stenlid J."/>
            <person name="Wiebenga A."/>
            <person name="Xie X."/>
            <person name="Kues U."/>
            <person name="Hibbett D.S."/>
            <person name="Hoffmeister D."/>
            <person name="Hogberg N."/>
            <person name="Martin F."/>
            <person name="Grigoriev I.V."/>
            <person name="Watkinson S.C."/>
        </authorList>
    </citation>
    <scope>NUCLEOTIDE SEQUENCE</scope>
    <source>
        <strain evidence="1">S7.9</strain>
    </source>
</reference>
<dbReference type="KEGG" id="sla:SERLADRAFT_469621"/>